<dbReference type="InterPro" id="IPR000073">
    <property type="entry name" value="AB_hydrolase_1"/>
</dbReference>
<evidence type="ECO:0000259" key="1">
    <source>
        <dbReference type="Pfam" id="PF12697"/>
    </source>
</evidence>
<comment type="caution">
    <text evidence="2">The sequence shown here is derived from an EMBL/GenBank/DDBJ whole genome shotgun (WGS) entry which is preliminary data.</text>
</comment>
<dbReference type="EMBL" id="JAHFVK010000002">
    <property type="protein sequence ID" value="MBT2134836.1"/>
    <property type="molecule type" value="Genomic_DNA"/>
</dbReference>
<proteinExistence type="predicted"/>
<feature type="domain" description="AB hydrolase-1" evidence="1">
    <location>
        <begin position="18"/>
        <end position="223"/>
    </location>
</feature>
<dbReference type="InterPro" id="IPR029058">
    <property type="entry name" value="AB_hydrolase_fold"/>
</dbReference>
<accession>A0ABS5W5S2</accession>
<evidence type="ECO:0000313" key="2">
    <source>
        <dbReference type="EMBL" id="MBT2134836.1"/>
    </source>
</evidence>
<dbReference type="Proteomes" id="UP000811255">
    <property type="component" value="Unassembled WGS sequence"/>
</dbReference>
<dbReference type="SUPFAM" id="SSF53474">
    <property type="entry name" value="alpha/beta-Hydrolases"/>
    <property type="match status" value="1"/>
</dbReference>
<dbReference type="GO" id="GO:0016787">
    <property type="term" value="F:hydrolase activity"/>
    <property type="evidence" value="ECO:0007669"/>
    <property type="project" value="UniProtKB-KW"/>
</dbReference>
<gene>
    <name evidence="2" type="ORF">KK137_10865</name>
</gene>
<dbReference type="PANTHER" id="PTHR43798">
    <property type="entry name" value="MONOACYLGLYCEROL LIPASE"/>
    <property type="match status" value="1"/>
</dbReference>
<dbReference type="Gene3D" id="3.40.50.1820">
    <property type="entry name" value="alpha/beta hydrolase"/>
    <property type="match status" value="1"/>
</dbReference>
<evidence type="ECO:0000313" key="3">
    <source>
        <dbReference type="Proteomes" id="UP000811255"/>
    </source>
</evidence>
<dbReference type="RefSeq" id="WP_214536451.1">
    <property type="nucleotide sequence ID" value="NZ_JAHFVK010000002.1"/>
</dbReference>
<organism evidence="2 3">
    <name type="scientific">Croceibacterium selenioxidans</name>
    <dbReference type="NCBI Taxonomy" id="2838833"/>
    <lineage>
        <taxon>Bacteria</taxon>
        <taxon>Pseudomonadati</taxon>
        <taxon>Pseudomonadota</taxon>
        <taxon>Alphaproteobacteria</taxon>
        <taxon>Sphingomonadales</taxon>
        <taxon>Erythrobacteraceae</taxon>
        <taxon>Croceibacterium</taxon>
    </lineage>
</organism>
<name>A0ABS5W5S2_9SPHN</name>
<dbReference type="InterPro" id="IPR050266">
    <property type="entry name" value="AB_hydrolase_sf"/>
</dbReference>
<reference evidence="2 3" key="1">
    <citation type="submission" date="2021-05" db="EMBL/GenBank/DDBJ databases">
        <title>Croceibacterium sp. LX-88 genome sequence.</title>
        <authorList>
            <person name="Luo X."/>
        </authorList>
    </citation>
    <scope>NUCLEOTIDE SEQUENCE [LARGE SCALE GENOMIC DNA]</scope>
    <source>
        <strain evidence="2 3">LX-88</strain>
    </source>
</reference>
<sequence>MTRAMLLFLPGLICDARTFAPQIAAFPGSKAVNSYGLANTLPEMAQIALDQAPERFDLFGHSMGGRVALEVFRLAPHRVRRLAISSTGVHSLRPTEPANRHALQALGHEQGFEKLVDTWLPPMVAEVNRDKPGLYAPMRQMCLSMGQDVFDAQINALLTRPEQESLLAEIACPTLVMTGELDGWSPPPQHEAIADRIADSTLVIVEGAGHMLPLEAPDAVNQAIAAWLNEPANEKNPYPSTRL</sequence>
<protein>
    <submittedName>
        <fullName evidence="2">Alpha/beta hydrolase</fullName>
    </submittedName>
</protein>
<keyword evidence="3" id="KW-1185">Reference proteome</keyword>
<keyword evidence="2" id="KW-0378">Hydrolase</keyword>
<dbReference type="Pfam" id="PF12697">
    <property type="entry name" value="Abhydrolase_6"/>
    <property type="match status" value="1"/>
</dbReference>
<dbReference type="PANTHER" id="PTHR43798:SF29">
    <property type="entry name" value="AB HYDROLASE-1 DOMAIN-CONTAINING PROTEIN"/>
    <property type="match status" value="1"/>
</dbReference>